<dbReference type="PANTHER" id="PTHR36539">
    <property type="entry name" value="ETHANOLAMINE UTILIZATION PROTEIN EUTN"/>
    <property type="match status" value="1"/>
</dbReference>
<dbReference type="SUPFAM" id="SSF159133">
    <property type="entry name" value="EutN/CcmL-like"/>
    <property type="match status" value="1"/>
</dbReference>
<keyword evidence="4" id="KW-1185">Reference proteome</keyword>
<protein>
    <submittedName>
        <fullName evidence="3">EutN/CcmL family microcompartment protein</fullName>
    </submittedName>
</protein>
<name>A0AAW5QSQ2_9HYPH</name>
<evidence type="ECO:0000256" key="1">
    <source>
        <dbReference type="ARBA" id="ARBA00024322"/>
    </source>
</evidence>
<dbReference type="EMBL" id="JALIDZ010000002">
    <property type="protein sequence ID" value="MCT8971136.1"/>
    <property type="molecule type" value="Genomic_DNA"/>
</dbReference>
<proteinExistence type="predicted"/>
<dbReference type="Gene3D" id="2.40.50.220">
    <property type="entry name" value="EutN/Ccml"/>
    <property type="match status" value="1"/>
</dbReference>
<sequence>MKIARVTGTVTASVKAAPLTGHKLLVTDVEDGAGNVLEPAVVAADTCGAGVGDLVMLVTGSAARLPAAVAGVPIDAAIVAVVDHVDIAGGPAKRTPTRRRNG</sequence>
<dbReference type="CDD" id="cd01614">
    <property type="entry name" value="EutN_CcmL"/>
    <property type="match status" value="1"/>
</dbReference>
<dbReference type="Pfam" id="PF03319">
    <property type="entry name" value="EutN_CcmL"/>
    <property type="match status" value="1"/>
</dbReference>
<accession>A0AAW5QSQ2</accession>
<dbReference type="InterPro" id="IPR004992">
    <property type="entry name" value="EutN_CcmL"/>
</dbReference>
<dbReference type="RefSeq" id="WP_261614707.1">
    <property type="nucleotide sequence ID" value="NZ_JALIDZ010000002.1"/>
</dbReference>
<dbReference type="Proteomes" id="UP001320898">
    <property type="component" value="Unassembled WGS sequence"/>
</dbReference>
<keyword evidence="2" id="KW-1283">Bacterial microcompartment</keyword>
<organism evidence="3 4">
    <name type="scientific">Microbaculum marinisediminis</name>
    <dbReference type="NCBI Taxonomy" id="2931392"/>
    <lineage>
        <taxon>Bacteria</taxon>
        <taxon>Pseudomonadati</taxon>
        <taxon>Pseudomonadota</taxon>
        <taxon>Alphaproteobacteria</taxon>
        <taxon>Hyphomicrobiales</taxon>
        <taxon>Tepidamorphaceae</taxon>
        <taxon>Microbaculum</taxon>
    </lineage>
</organism>
<comment type="subcellular location">
    <subcellularLocation>
        <location evidence="1">Bacterial microcompartment</location>
    </subcellularLocation>
</comment>
<gene>
    <name evidence="3" type="ORF">MUB46_04610</name>
</gene>
<evidence type="ECO:0000313" key="4">
    <source>
        <dbReference type="Proteomes" id="UP001320898"/>
    </source>
</evidence>
<comment type="caution">
    <text evidence="3">The sequence shown here is derived from an EMBL/GenBank/DDBJ whole genome shotgun (WGS) entry which is preliminary data.</text>
</comment>
<dbReference type="AlphaFoldDB" id="A0AAW5QSQ2"/>
<dbReference type="InterPro" id="IPR036677">
    <property type="entry name" value="EutN_CcmL_sf"/>
</dbReference>
<evidence type="ECO:0000256" key="2">
    <source>
        <dbReference type="ARBA" id="ARBA00024446"/>
    </source>
</evidence>
<dbReference type="PROSITE" id="PS51932">
    <property type="entry name" value="BMV"/>
    <property type="match status" value="1"/>
</dbReference>
<dbReference type="PANTHER" id="PTHR36539:SF1">
    <property type="entry name" value="BACTERIAL MICROCOMPARTMENT SHELL VERTEX PROTEIN EUTN"/>
    <property type="match status" value="1"/>
</dbReference>
<dbReference type="GO" id="GO:0031469">
    <property type="term" value="C:bacterial microcompartment"/>
    <property type="evidence" value="ECO:0007669"/>
    <property type="project" value="UniProtKB-SubCell"/>
</dbReference>
<reference evidence="3 4" key="1">
    <citation type="submission" date="2022-04" db="EMBL/GenBank/DDBJ databases">
        <authorList>
            <person name="Ye Y.-Q."/>
            <person name="Du Z.-J."/>
        </authorList>
    </citation>
    <scope>NUCLEOTIDE SEQUENCE [LARGE SCALE GENOMIC DNA]</scope>
    <source>
        <strain evidence="3 4">A6E488</strain>
    </source>
</reference>
<evidence type="ECO:0000313" key="3">
    <source>
        <dbReference type="EMBL" id="MCT8971136.1"/>
    </source>
</evidence>